<protein>
    <recommendedName>
        <fullName evidence="12">Sigma-54-dependent Fis family transcriptional regulator</fullName>
    </recommendedName>
</protein>
<evidence type="ECO:0000256" key="6">
    <source>
        <dbReference type="ARBA" id="ARBA00023163"/>
    </source>
</evidence>
<evidence type="ECO:0000256" key="4">
    <source>
        <dbReference type="ARBA" id="ARBA00023125"/>
    </source>
</evidence>
<dbReference type="PROSITE" id="PS50045">
    <property type="entry name" value="SIGMA54_INTERACT_4"/>
    <property type="match status" value="1"/>
</dbReference>
<dbReference type="Gene3D" id="1.10.8.60">
    <property type="match status" value="1"/>
</dbReference>
<sequence>MNILVVDDEPAQRDLLAGYLKKQGHSVKTAGNGDEAIRLNSEDTFDLAILDLKMPGLDGVETMARMKKIDPTTYFIILTGYGTVESAVRAMKLGAYDYLNKPINLDELEIIINRIGEEKGLHQELDLLRSELNEFFPVESFVAESDEMKEILKIVNRVAKSNATVLLLGESGTGKEMIARLIHRLSPRRERRFIPISCAALPETLLESELFGYERGAFTGAEKRHYGKFELAHQGTLFLDEIGDLPLSTQVKLLRVLQDFTFERLGSNRPIKVDVRLLSATNQNLQKKIAQGKFREDLYYRLNVISIEIPPLRERRGDIQPLAEYFLKKFCQRSHKEIKGITPEALKRLVRYDWPGNIRELENVMERAVVLCTGGYITEKEIPLEWHTEQESGSLAQMEKSHIERVLRKTGWNLSESARILGIHRNTLRAKIKEYKIKKKV</sequence>
<dbReference type="EMBL" id="MUKB01000126">
    <property type="protein sequence ID" value="OPX17427.1"/>
    <property type="molecule type" value="Genomic_DNA"/>
</dbReference>
<dbReference type="InterPro" id="IPR027417">
    <property type="entry name" value="P-loop_NTPase"/>
</dbReference>
<dbReference type="InterPro" id="IPR002197">
    <property type="entry name" value="HTH_Fis"/>
</dbReference>
<dbReference type="GO" id="GO:0005524">
    <property type="term" value="F:ATP binding"/>
    <property type="evidence" value="ECO:0007669"/>
    <property type="project" value="UniProtKB-KW"/>
</dbReference>
<dbReference type="PANTHER" id="PTHR32071:SF57">
    <property type="entry name" value="C4-DICARBOXYLATE TRANSPORT TRANSCRIPTIONAL REGULATORY PROTEIN DCTD"/>
    <property type="match status" value="1"/>
</dbReference>
<dbReference type="Pfam" id="PF25601">
    <property type="entry name" value="AAA_lid_14"/>
    <property type="match status" value="1"/>
</dbReference>
<dbReference type="GO" id="GO:0006355">
    <property type="term" value="P:regulation of DNA-templated transcription"/>
    <property type="evidence" value="ECO:0007669"/>
    <property type="project" value="InterPro"/>
</dbReference>
<dbReference type="InterPro" id="IPR009057">
    <property type="entry name" value="Homeodomain-like_sf"/>
</dbReference>
<dbReference type="FunFam" id="1.10.8.60:FF:000014">
    <property type="entry name" value="DNA-binding transcriptional regulator NtrC"/>
    <property type="match status" value="1"/>
</dbReference>
<evidence type="ECO:0000256" key="7">
    <source>
        <dbReference type="PROSITE-ProRule" id="PRU00169"/>
    </source>
</evidence>
<keyword evidence="3" id="KW-0805">Transcription regulation</keyword>
<dbReference type="PROSITE" id="PS00675">
    <property type="entry name" value="SIGMA54_INTERACT_1"/>
    <property type="match status" value="1"/>
</dbReference>
<dbReference type="Proteomes" id="UP000191663">
    <property type="component" value="Unassembled WGS sequence"/>
</dbReference>
<feature type="domain" description="Sigma-54 factor interaction" evidence="8">
    <location>
        <begin position="141"/>
        <end position="370"/>
    </location>
</feature>
<keyword evidence="5" id="KW-0010">Activator</keyword>
<organism evidence="10 11">
    <name type="scientific">candidate division WOR-3 bacterium 4484_100</name>
    <dbReference type="NCBI Taxonomy" id="1936077"/>
    <lineage>
        <taxon>Bacteria</taxon>
        <taxon>Bacteria division WOR-3</taxon>
    </lineage>
</organism>
<dbReference type="InterPro" id="IPR001789">
    <property type="entry name" value="Sig_transdc_resp-reg_receiver"/>
</dbReference>
<name>A0A1V4QEL1_UNCW3</name>
<dbReference type="PANTHER" id="PTHR32071">
    <property type="entry name" value="TRANSCRIPTIONAL REGULATORY PROTEIN"/>
    <property type="match status" value="1"/>
</dbReference>
<dbReference type="Gene3D" id="1.10.10.60">
    <property type="entry name" value="Homeodomain-like"/>
    <property type="match status" value="1"/>
</dbReference>
<dbReference type="PRINTS" id="PR01590">
    <property type="entry name" value="HTHFIS"/>
</dbReference>
<dbReference type="InterPro" id="IPR025662">
    <property type="entry name" value="Sigma_54_int_dom_ATP-bd_1"/>
</dbReference>
<dbReference type="InterPro" id="IPR002078">
    <property type="entry name" value="Sigma_54_int"/>
</dbReference>
<dbReference type="SUPFAM" id="SSF52172">
    <property type="entry name" value="CheY-like"/>
    <property type="match status" value="1"/>
</dbReference>
<keyword evidence="1" id="KW-0547">Nucleotide-binding</keyword>
<evidence type="ECO:0000256" key="5">
    <source>
        <dbReference type="ARBA" id="ARBA00023159"/>
    </source>
</evidence>
<dbReference type="AlphaFoldDB" id="A0A1V4QEL1"/>
<dbReference type="SMART" id="SM00382">
    <property type="entry name" value="AAA"/>
    <property type="match status" value="1"/>
</dbReference>
<dbReference type="InterPro" id="IPR058031">
    <property type="entry name" value="AAA_lid_NorR"/>
</dbReference>
<dbReference type="InterPro" id="IPR025944">
    <property type="entry name" value="Sigma_54_int_dom_CS"/>
</dbReference>
<evidence type="ECO:0000256" key="2">
    <source>
        <dbReference type="ARBA" id="ARBA00022840"/>
    </source>
</evidence>
<dbReference type="PROSITE" id="PS50110">
    <property type="entry name" value="RESPONSE_REGULATORY"/>
    <property type="match status" value="1"/>
</dbReference>
<evidence type="ECO:0000313" key="10">
    <source>
        <dbReference type="EMBL" id="OPX17427.1"/>
    </source>
</evidence>
<keyword evidence="6" id="KW-0804">Transcription</keyword>
<dbReference type="Pfam" id="PF00158">
    <property type="entry name" value="Sigma54_activat"/>
    <property type="match status" value="1"/>
</dbReference>
<evidence type="ECO:0008006" key="12">
    <source>
        <dbReference type="Google" id="ProtNLM"/>
    </source>
</evidence>
<gene>
    <name evidence="10" type="ORF">BXT86_06540</name>
</gene>
<dbReference type="InterPro" id="IPR011006">
    <property type="entry name" value="CheY-like_superfamily"/>
</dbReference>
<dbReference type="Gene3D" id="3.40.50.300">
    <property type="entry name" value="P-loop containing nucleotide triphosphate hydrolases"/>
    <property type="match status" value="1"/>
</dbReference>
<evidence type="ECO:0000256" key="1">
    <source>
        <dbReference type="ARBA" id="ARBA00022741"/>
    </source>
</evidence>
<feature type="domain" description="Response regulatory" evidence="9">
    <location>
        <begin position="2"/>
        <end position="116"/>
    </location>
</feature>
<dbReference type="CDD" id="cd00009">
    <property type="entry name" value="AAA"/>
    <property type="match status" value="1"/>
</dbReference>
<dbReference type="Pfam" id="PF00072">
    <property type="entry name" value="Response_reg"/>
    <property type="match status" value="1"/>
</dbReference>
<dbReference type="Gene3D" id="3.40.50.2300">
    <property type="match status" value="1"/>
</dbReference>
<keyword evidence="2" id="KW-0067">ATP-binding</keyword>
<dbReference type="PROSITE" id="PS00688">
    <property type="entry name" value="SIGMA54_INTERACT_3"/>
    <property type="match status" value="1"/>
</dbReference>
<dbReference type="GO" id="GO:0043565">
    <property type="term" value="F:sequence-specific DNA binding"/>
    <property type="evidence" value="ECO:0007669"/>
    <property type="project" value="InterPro"/>
</dbReference>
<accession>A0A1V4QEL1</accession>
<dbReference type="FunFam" id="3.40.50.300:FF:000006">
    <property type="entry name" value="DNA-binding transcriptional regulator NtrC"/>
    <property type="match status" value="1"/>
</dbReference>
<evidence type="ECO:0000259" key="8">
    <source>
        <dbReference type="PROSITE" id="PS50045"/>
    </source>
</evidence>
<keyword evidence="7" id="KW-0597">Phosphoprotein</keyword>
<evidence type="ECO:0000256" key="3">
    <source>
        <dbReference type="ARBA" id="ARBA00023015"/>
    </source>
</evidence>
<dbReference type="GO" id="GO:0000160">
    <property type="term" value="P:phosphorelay signal transduction system"/>
    <property type="evidence" value="ECO:0007669"/>
    <property type="project" value="InterPro"/>
</dbReference>
<dbReference type="SMART" id="SM00448">
    <property type="entry name" value="REC"/>
    <property type="match status" value="1"/>
</dbReference>
<dbReference type="SUPFAM" id="SSF46689">
    <property type="entry name" value="Homeodomain-like"/>
    <property type="match status" value="1"/>
</dbReference>
<reference evidence="11" key="1">
    <citation type="submission" date="2017-01" db="EMBL/GenBank/DDBJ databases">
        <title>Novel pathways for hydrocarbon cycling and metabolic interdependencies in hydrothermal sediment communities.</title>
        <authorList>
            <person name="Dombrowski N."/>
            <person name="Seitz K."/>
            <person name="Teske A."/>
            <person name="Baker B."/>
        </authorList>
    </citation>
    <scope>NUCLEOTIDE SEQUENCE [LARGE SCALE GENOMIC DNA]</scope>
</reference>
<keyword evidence="4" id="KW-0238">DNA-binding</keyword>
<evidence type="ECO:0000313" key="11">
    <source>
        <dbReference type="Proteomes" id="UP000191663"/>
    </source>
</evidence>
<dbReference type="Pfam" id="PF02954">
    <property type="entry name" value="HTH_8"/>
    <property type="match status" value="1"/>
</dbReference>
<feature type="modified residue" description="4-aspartylphosphate" evidence="7">
    <location>
        <position position="51"/>
    </location>
</feature>
<dbReference type="InterPro" id="IPR003593">
    <property type="entry name" value="AAA+_ATPase"/>
</dbReference>
<comment type="caution">
    <text evidence="10">The sequence shown here is derived from an EMBL/GenBank/DDBJ whole genome shotgun (WGS) entry which is preliminary data.</text>
</comment>
<evidence type="ECO:0000259" key="9">
    <source>
        <dbReference type="PROSITE" id="PS50110"/>
    </source>
</evidence>
<proteinExistence type="predicted"/>
<dbReference type="SUPFAM" id="SSF52540">
    <property type="entry name" value="P-loop containing nucleoside triphosphate hydrolases"/>
    <property type="match status" value="1"/>
</dbReference>